<protein>
    <submittedName>
        <fullName evidence="1">Uncharacterized protein</fullName>
    </submittedName>
</protein>
<reference evidence="1" key="1">
    <citation type="submission" date="2021-03" db="EMBL/GenBank/DDBJ databases">
        <authorList>
            <person name="Bekaert M."/>
        </authorList>
    </citation>
    <scope>NUCLEOTIDE SEQUENCE</scope>
</reference>
<evidence type="ECO:0000313" key="1">
    <source>
        <dbReference type="EMBL" id="CAG2219543.1"/>
    </source>
</evidence>
<dbReference type="EMBL" id="CAJPWZ010001632">
    <property type="protein sequence ID" value="CAG2219543.1"/>
    <property type="molecule type" value="Genomic_DNA"/>
</dbReference>
<comment type="caution">
    <text evidence="1">The sequence shown here is derived from an EMBL/GenBank/DDBJ whole genome shotgun (WGS) entry which is preliminary data.</text>
</comment>
<proteinExistence type="predicted"/>
<sequence>MKTLTRADVQFVKRTLSSEPCTSSRTLNKRLLLKGSKVSLSTTKRAIVHAGFTCTKPRYCQMIQDADNPEHLMEDESVMNVLETAGICTILNARTKYTIVGSLILSNSEILRKQPMFDAFWEGKECVSFERSLRLKYYFGTNVRLATKNHPFKIKSNFQVPIIGDNSIEKYIFYTKYELSKYMPTKENTGALKDPVDKCLIKAKEQTYQSVFSILNTRVQELNSIISTVLNTGISYFHINSPPRTKLAKEANNINGNISYTKKICYN</sequence>
<evidence type="ECO:0000313" key="2">
    <source>
        <dbReference type="Proteomes" id="UP000683360"/>
    </source>
</evidence>
<keyword evidence="2" id="KW-1185">Reference proteome</keyword>
<dbReference type="AlphaFoldDB" id="A0A8S3SN75"/>
<dbReference type="OrthoDB" id="6782675at2759"/>
<gene>
    <name evidence="1" type="ORF">MEDL_33101</name>
</gene>
<organism evidence="1 2">
    <name type="scientific">Mytilus edulis</name>
    <name type="common">Blue mussel</name>
    <dbReference type="NCBI Taxonomy" id="6550"/>
    <lineage>
        <taxon>Eukaryota</taxon>
        <taxon>Metazoa</taxon>
        <taxon>Spiralia</taxon>
        <taxon>Lophotrochozoa</taxon>
        <taxon>Mollusca</taxon>
        <taxon>Bivalvia</taxon>
        <taxon>Autobranchia</taxon>
        <taxon>Pteriomorphia</taxon>
        <taxon>Mytilida</taxon>
        <taxon>Mytiloidea</taxon>
        <taxon>Mytilidae</taxon>
        <taxon>Mytilinae</taxon>
        <taxon>Mytilus</taxon>
    </lineage>
</organism>
<name>A0A8S3SN75_MYTED</name>
<dbReference type="Proteomes" id="UP000683360">
    <property type="component" value="Unassembled WGS sequence"/>
</dbReference>
<accession>A0A8S3SN75</accession>